<dbReference type="Pfam" id="PF25273">
    <property type="entry name" value="DUF7869"/>
    <property type="match status" value="1"/>
</dbReference>
<evidence type="ECO:0000259" key="2">
    <source>
        <dbReference type="Pfam" id="PF25273"/>
    </source>
</evidence>
<evidence type="ECO:0000256" key="1">
    <source>
        <dbReference type="SAM" id="MobiDB-lite"/>
    </source>
</evidence>
<feature type="compositionally biased region" description="Acidic residues" evidence="1">
    <location>
        <begin position="83"/>
        <end position="97"/>
    </location>
</feature>
<feature type="compositionally biased region" description="Acidic residues" evidence="1">
    <location>
        <begin position="672"/>
        <end position="695"/>
    </location>
</feature>
<dbReference type="PANTHER" id="PTHR33153">
    <property type="entry name" value="MYND-TYPE DOMAIN-CONTAINING PROTEIN"/>
    <property type="match status" value="1"/>
</dbReference>
<keyword evidence="4" id="KW-1185">Reference proteome</keyword>
<feature type="domain" description="DUF7869" evidence="2">
    <location>
        <begin position="348"/>
        <end position="437"/>
    </location>
</feature>
<reference evidence="3 4" key="1">
    <citation type="submission" date="2024-02" db="EMBL/GenBank/DDBJ databases">
        <authorList>
            <person name="Chen Y."/>
            <person name="Shah S."/>
            <person name="Dougan E. K."/>
            <person name="Thang M."/>
            <person name="Chan C."/>
        </authorList>
    </citation>
    <scope>NUCLEOTIDE SEQUENCE [LARGE SCALE GENOMIC DNA]</scope>
</reference>
<proteinExistence type="predicted"/>
<name>A0ABP0H992_9DINO</name>
<feature type="region of interest" description="Disordered" evidence="1">
    <location>
        <begin position="643"/>
        <end position="695"/>
    </location>
</feature>
<feature type="region of interest" description="Disordered" evidence="1">
    <location>
        <begin position="67"/>
        <end position="97"/>
    </location>
</feature>
<dbReference type="EMBL" id="CAXAMN010000103">
    <property type="protein sequence ID" value="CAK8986358.1"/>
    <property type="molecule type" value="Genomic_DNA"/>
</dbReference>
<dbReference type="InterPro" id="IPR057191">
    <property type="entry name" value="DUF7869"/>
</dbReference>
<accession>A0ABP0H992</accession>
<gene>
    <name evidence="3" type="ORF">CCMP2556_LOCUS478</name>
</gene>
<evidence type="ECO:0000313" key="4">
    <source>
        <dbReference type="Proteomes" id="UP001642484"/>
    </source>
</evidence>
<evidence type="ECO:0000313" key="3">
    <source>
        <dbReference type="EMBL" id="CAK8986358.1"/>
    </source>
</evidence>
<organism evidence="3 4">
    <name type="scientific">Durusdinium trenchii</name>
    <dbReference type="NCBI Taxonomy" id="1381693"/>
    <lineage>
        <taxon>Eukaryota</taxon>
        <taxon>Sar</taxon>
        <taxon>Alveolata</taxon>
        <taxon>Dinophyceae</taxon>
        <taxon>Suessiales</taxon>
        <taxon>Symbiodiniaceae</taxon>
        <taxon>Durusdinium</taxon>
    </lineage>
</organism>
<feature type="compositionally biased region" description="Basic and acidic residues" evidence="1">
    <location>
        <begin position="659"/>
        <end position="671"/>
    </location>
</feature>
<comment type="caution">
    <text evidence="3">The sequence shown here is derived from an EMBL/GenBank/DDBJ whole genome shotgun (WGS) entry which is preliminary data.</text>
</comment>
<protein>
    <recommendedName>
        <fullName evidence="2">DUF7869 domain-containing protein</fullName>
    </recommendedName>
</protein>
<sequence length="695" mass="78074">MVPTRTPQGVGLGFLATMCTCQRQTCLQQFRDCSEAVSAKHQEFQALEPHQKARDEFLRRNLLSSSPAAQQQFNTEDPRASEPDFEETDSELDASDGEEWMVASDDDDMLVASDSDRAQCQLGRARRAYASRRPDGFMFLGKPVCLKAYCRLLSVGQKVLQRLRSGQLGYTSNRAQAPKHPTFGFSLRGDAAEKWPSVLMFLWIIYHSSAEFMPEGGHSLRKPTVEQFDGSEAPFKLAEDRDKESVDRRVNEFMNGLHQYRSDIDLRLVGPGSFKGERRELQLINGGATGQESAIKAYSSRVLAQILREAVATSCICGIHDGMDQAKFKVPRIRQLAANSKQYASLFRPRLHVAGLWIHGRRIQFAISDENLAKDSACQMEQLARGLDAIYREHGLPPGLAIQQDNTYREGKNRHYIAFHILLVALNTFRWTVCNYLRAQLISRNEFNNPEELIELMDSSGRPRGEGESARKAQKGNFAKVECVAYKLDEVANWKDWAAMAGVRVKGLRGVGQVRISLRKDIDPSSYGHCEVQEIAGAERSENDIILIAKRFMASPEPFKVVTVMTAARAATVRRSFAQPQGVAPRRAIKEKVAKNIRSKVPTLVRNLTLPPDAGAYLLNWAESSLQLLPRPQRYSFLERRHDGCVREGPGPREAWGPRPREKVVDLKLPENDSDDASDNDLEPIDFEDGEGDHD</sequence>
<dbReference type="PANTHER" id="PTHR33153:SF3">
    <property type="entry name" value="TRAFFICKING PROTEIN PARTICLE COMPLEX SUBUNIT 11 DOMAIN-CONTAINING PROTEIN"/>
    <property type="match status" value="1"/>
</dbReference>
<dbReference type="Proteomes" id="UP001642484">
    <property type="component" value="Unassembled WGS sequence"/>
</dbReference>